<dbReference type="InterPro" id="IPR040580">
    <property type="entry name" value="DUF5627"/>
</dbReference>
<dbReference type="Proteomes" id="UP000322362">
    <property type="component" value="Unassembled WGS sequence"/>
</dbReference>
<evidence type="ECO:0000313" key="3">
    <source>
        <dbReference type="EMBL" id="TYR35540.1"/>
    </source>
</evidence>
<dbReference type="AlphaFoldDB" id="A0A5D4H9T3"/>
<dbReference type="RefSeq" id="WP_148919566.1">
    <property type="nucleotide sequence ID" value="NZ_VTAV01000008.1"/>
</dbReference>
<proteinExistence type="predicted"/>
<gene>
    <name evidence="3" type="ORF">FXV77_12515</name>
</gene>
<comment type="caution">
    <text evidence="3">The sequence shown here is derived from an EMBL/GenBank/DDBJ whole genome shotgun (WGS) entry which is preliminary data.</text>
</comment>
<dbReference type="Pfam" id="PF08522">
    <property type="entry name" value="BT_3987-like_N"/>
    <property type="match status" value="1"/>
</dbReference>
<protein>
    <submittedName>
        <fullName evidence="3">DUF1735 domain-containing protein</fullName>
    </submittedName>
</protein>
<name>A0A5D4H9T3_9SPHI</name>
<accession>A0A5D4H9T3</accession>
<dbReference type="Gene3D" id="2.40.128.420">
    <property type="match status" value="1"/>
</dbReference>
<feature type="domain" description="BT-3987-like N-terminal" evidence="1">
    <location>
        <begin position="32"/>
        <end position="164"/>
    </location>
</feature>
<feature type="domain" description="DUF5627" evidence="2">
    <location>
        <begin position="204"/>
        <end position="340"/>
    </location>
</feature>
<dbReference type="InterPro" id="IPR013728">
    <property type="entry name" value="BT_3987-like_N"/>
</dbReference>
<dbReference type="Gene3D" id="2.60.40.1740">
    <property type="entry name" value="hypothetical protein (bacova_03559)"/>
    <property type="match status" value="1"/>
</dbReference>
<evidence type="ECO:0000313" key="4">
    <source>
        <dbReference type="Proteomes" id="UP000322362"/>
    </source>
</evidence>
<keyword evidence="4" id="KW-1185">Reference proteome</keyword>
<organism evidence="3 4">
    <name type="scientific">Sphingobacterium phlebotomi</name>
    <dbReference type="NCBI Taxonomy" id="2605433"/>
    <lineage>
        <taxon>Bacteria</taxon>
        <taxon>Pseudomonadati</taxon>
        <taxon>Bacteroidota</taxon>
        <taxon>Sphingobacteriia</taxon>
        <taxon>Sphingobacteriales</taxon>
        <taxon>Sphingobacteriaceae</taxon>
        <taxon>Sphingobacterium</taxon>
    </lineage>
</organism>
<dbReference type="PROSITE" id="PS51257">
    <property type="entry name" value="PROKAR_LIPOPROTEIN"/>
    <property type="match status" value="1"/>
</dbReference>
<sequence>MKIKTIYCGIALLVLGFSACKNQDWEFPDYDYQSVYFAYQSPIRTLTLGEDVFDTSLDNDHKFMVMATTAGVYNNLQDVRIDFEVDNSLTNDIVFGPGGSAPGGAPIEALPENYYTLASNNIIIPKGNLVGGVEVQLTDAFFADPKSLSTNYVLPIRMTGVSNADTILSGLPIESGSLFRPTMEEDWEIMPKNYTLYAIKYINTWHGNYLRRGVDDIEGKSGRESLTQRIVRNEGLVERDEVISLHSQGLQRLVLPLAYADVDQTNVDMELILTFDSDNNCSISSGTSGVDASGTGSFVKRGDKNSWGNTDRDVLYLDYEIDMASMHISSKDTLVMRDRGVKMETFVVTPKEQ</sequence>
<dbReference type="EMBL" id="VTAV01000008">
    <property type="protein sequence ID" value="TYR35540.1"/>
    <property type="molecule type" value="Genomic_DNA"/>
</dbReference>
<reference evidence="3 4" key="1">
    <citation type="submission" date="2019-08" db="EMBL/GenBank/DDBJ databases">
        <title>Phlebobacter frassis gen. nov. sp. nov., a new member of family Sphingobacteriaceae isolated from sand fly rearing media.</title>
        <authorList>
            <person name="Kakumanu M.L."/>
            <person name="Marayati B.F."/>
            <person name="Wada-Katsumata A."/>
            <person name="Wasserberg G."/>
            <person name="Schal C."/>
            <person name="Apperson C.S."/>
            <person name="Ponnusamy L."/>
        </authorList>
    </citation>
    <scope>NUCLEOTIDE SEQUENCE [LARGE SCALE GENOMIC DNA]</scope>
    <source>
        <strain evidence="3 4">SSI9</strain>
    </source>
</reference>
<dbReference type="Pfam" id="PF18620">
    <property type="entry name" value="DUF5627"/>
    <property type="match status" value="1"/>
</dbReference>
<evidence type="ECO:0000259" key="2">
    <source>
        <dbReference type="Pfam" id="PF18620"/>
    </source>
</evidence>
<evidence type="ECO:0000259" key="1">
    <source>
        <dbReference type="Pfam" id="PF08522"/>
    </source>
</evidence>